<feature type="transmembrane region" description="Helical" evidence="7">
    <location>
        <begin position="43"/>
        <end position="64"/>
    </location>
</feature>
<feature type="transmembrane region" description="Helical" evidence="7">
    <location>
        <begin position="151"/>
        <end position="169"/>
    </location>
</feature>
<dbReference type="PIRSF" id="PIRSF006060">
    <property type="entry name" value="AA_transporter"/>
    <property type="match status" value="1"/>
</dbReference>
<keyword evidence="2" id="KW-0813">Transport</keyword>
<feature type="transmembrane region" description="Helical" evidence="7">
    <location>
        <begin position="400"/>
        <end position="425"/>
    </location>
</feature>
<evidence type="ECO:0000256" key="4">
    <source>
        <dbReference type="ARBA" id="ARBA00022970"/>
    </source>
</evidence>
<dbReference type="NCBIfam" id="TIGR00913">
    <property type="entry name" value="2A0310"/>
    <property type="match status" value="1"/>
</dbReference>
<organism evidence="9 10">
    <name type="scientific">Planoprotostelium fungivorum</name>
    <dbReference type="NCBI Taxonomy" id="1890364"/>
    <lineage>
        <taxon>Eukaryota</taxon>
        <taxon>Amoebozoa</taxon>
        <taxon>Evosea</taxon>
        <taxon>Variosea</taxon>
        <taxon>Cavosteliida</taxon>
        <taxon>Cavosteliaceae</taxon>
        <taxon>Planoprotostelium</taxon>
    </lineage>
</organism>
<dbReference type="InterPro" id="IPR004840">
    <property type="entry name" value="Amino_acid_permease_CS"/>
</dbReference>
<feature type="transmembrane region" description="Helical" evidence="7">
    <location>
        <begin position="446"/>
        <end position="464"/>
    </location>
</feature>
<dbReference type="STRING" id="1890364.A0A2P6NSJ3"/>
<accession>A0A2P6NSJ3</accession>
<evidence type="ECO:0000256" key="3">
    <source>
        <dbReference type="ARBA" id="ARBA00022692"/>
    </source>
</evidence>
<feature type="transmembrane region" description="Helical" evidence="7">
    <location>
        <begin position="124"/>
        <end position="145"/>
    </location>
</feature>
<dbReference type="GO" id="GO:0015171">
    <property type="term" value="F:amino acid transmembrane transporter activity"/>
    <property type="evidence" value="ECO:0007669"/>
    <property type="project" value="TreeGrafter"/>
</dbReference>
<comment type="subcellular location">
    <subcellularLocation>
        <location evidence="1">Membrane</location>
        <topology evidence="1">Multi-pass membrane protein</topology>
    </subcellularLocation>
</comment>
<feature type="transmembrane region" description="Helical" evidence="7">
    <location>
        <begin position="370"/>
        <end position="388"/>
    </location>
</feature>
<evidence type="ECO:0000256" key="6">
    <source>
        <dbReference type="ARBA" id="ARBA00023136"/>
    </source>
</evidence>
<dbReference type="OrthoDB" id="10062876at2759"/>
<dbReference type="InParanoid" id="A0A2P6NSJ3"/>
<evidence type="ECO:0000256" key="2">
    <source>
        <dbReference type="ARBA" id="ARBA00022448"/>
    </source>
</evidence>
<feature type="transmembrane region" description="Helical" evidence="7">
    <location>
        <begin position="181"/>
        <end position="204"/>
    </location>
</feature>
<feature type="transmembrane region" description="Helical" evidence="7">
    <location>
        <begin position="312"/>
        <end position="338"/>
    </location>
</feature>
<dbReference type="InterPro" id="IPR004762">
    <property type="entry name" value="Amino_acid_permease_fungi"/>
</dbReference>
<keyword evidence="4" id="KW-0029">Amino-acid transport</keyword>
<evidence type="ECO:0000313" key="10">
    <source>
        <dbReference type="Proteomes" id="UP000241769"/>
    </source>
</evidence>
<evidence type="ECO:0000256" key="5">
    <source>
        <dbReference type="ARBA" id="ARBA00022989"/>
    </source>
</evidence>
<evidence type="ECO:0000313" key="9">
    <source>
        <dbReference type="EMBL" id="PRP86942.1"/>
    </source>
</evidence>
<dbReference type="PROSITE" id="PS00218">
    <property type="entry name" value="AMINO_ACID_PERMEASE_1"/>
    <property type="match status" value="1"/>
</dbReference>
<keyword evidence="3 7" id="KW-0812">Transmembrane</keyword>
<feature type="domain" description="Amino acid permease/ SLC12A" evidence="8">
    <location>
        <begin position="42"/>
        <end position="500"/>
    </location>
</feature>
<dbReference type="PANTHER" id="PTHR43341:SF4">
    <property type="entry name" value="ARGININE PERMEASE CAN1-RELATED"/>
    <property type="match status" value="1"/>
</dbReference>
<evidence type="ECO:0000256" key="7">
    <source>
        <dbReference type="SAM" id="Phobius"/>
    </source>
</evidence>
<dbReference type="FunFam" id="1.20.1740.10:FF:000006">
    <property type="entry name" value="General amino acid permease"/>
    <property type="match status" value="1"/>
</dbReference>
<keyword evidence="10" id="KW-1185">Reference proteome</keyword>
<dbReference type="InterPro" id="IPR050524">
    <property type="entry name" value="APC_YAT"/>
</dbReference>
<dbReference type="Pfam" id="PF00324">
    <property type="entry name" value="AA_permease"/>
    <property type="match status" value="1"/>
</dbReference>
<reference evidence="9 10" key="1">
    <citation type="journal article" date="2018" name="Genome Biol. Evol.">
        <title>Multiple Roots of Fruiting Body Formation in Amoebozoa.</title>
        <authorList>
            <person name="Hillmann F."/>
            <person name="Forbes G."/>
            <person name="Novohradska S."/>
            <person name="Ferling I."/>
            <person name="Riege K."/>
            <person name="Groth M."/>
            <person name="Westermann M."/>
            <person name="Marz M."/>
            <person name="Spaller T."/>
            <person name="Winckler T."/>
            <person name="Schaap P."/>
            <person name="Glockner G."/>
        </authorList>
    </citation>
    <scope>NUCLEOTIDE SEQUENCE [LARGE SCALE GENOMIC DNA]</scope>
    <source>
        <strain evidence="9 10">Jena</strain>
    </source>
</reference>
<feature type="transmembrane region" description="Helical" evidence="7">
    <location>
        <begin position="273"/>
        <end position="292"/>
    </location>
</feature>
<dbReference type="Proteomes" id="UP000241769">
    <property type="component" value="Unassembled WGS sequence"/>
</dbReference>
<evidence type="ECO:0000256" key="1">
    <source>
        <dbReference type="ARBA" id="ARBA00004141"/>
    </source>
</evidence>
<evidence type="ECO:0000259" key="8">
    <source>
        <dbReference type="Pfam" id="PF00324"/>
    </source>
</evidence>
<protein>
    <submittedName>
        <fullName evidence="9">Amino acid transporter</fullName>
    </submittedName>
</protein>
<feature type="transmembrane region" description="Helical" evidence="7">
    <location>
        <begin position="476"/>
        <end position="495"/>
    </location>
</feature>
<feature type="transmembrane region" description="Helical" evidence="7">
    <location>
        <begin position="231"/>
        <end position="253"/>
    </location>
</feature>
<dbReference type="EMBL" id="MDYQ01000025">
    <property type="protein sequence ID" value="PRP86942.1"/>
    <property type="molecule type" value="Genomic_DNA"/>
</dbReference>
<dbReference type="PANTHER" id="PTHR43341">
    <property type="entry name" value="AMINO ACID PERMEASE"/>
    <property type="match status" value="1"/>
</dbReference>
<gene>
    <name evidence="9" type="ORF">PROFUN_03690</name>
</gene>
<name>A0A2P6NSJ3_9EUKA</name>
<proteinExistence type="predicted"/>
<dbReference type="InterPro" id="IPR004841">
    <property type="entry name" value="AA-permease/SLC12A_dom"/>
</dbReference>
<dbReference type="AlphaFoldDB" id="A0A2P6NSJ3"/>
<dbReference type="GO" id="GO:0016020">
    <property type="term" value="C:membrane"/>
    <property type="evidence" value="ECO:0007669"/>
    <property type="project" value="UniProtKB-SubCell"/>
</dbReference>
<keyword evidence="6 7" id="KW-0472">Membrane</keyword>
<dbReference type="Gene3D" id="1.20.1740.10">
    <property type="entry name" value="Amino acid/polyamine transporter I"/>
    <property type="match status" value="1"/>
</dbReference>
<keyword evidence="5 7" id="KW-1133">Transmembrane helix</keyword>
<comment type="caution">
    <text evidence="9">The sequence shown here is derived from an EMBL/GenBank/DDBJ whole genome shotgun (WGS) entry which is preliminary data.</text>
</comment>
<sequence>MTIENETLSAAEELTVIDIEDKEKAEDKPTTGQTQRKLKARHLSMIAIGGTIGSGLFLNSGQALASAGPVGALLGFAFMGLVVFSVTTSLGEMCAFLPIPGSFTNYATRFVDPALGFATGWNYWYSYAITLPAEITAAAIVISYWNSPVNIAVWITIFYVACFALNMIGADAYGEAEFWMAIIKVVTVIGLIILGFVLICGGGPTHDVVGFRYWKDPGPFNSIMVDNGGGYFLATCAVFVQAAFSYLGTEIVAVTSGEAENPTKTLPRAIKRVFIRIILFYLLGVFVIGMLIPSDDPRLLGGSSDASASPFVIFIEIAQIQVLPSIINAVILTAALSAGNSDLYAASRTLYALAIEGKAPSFLKRCNKRGLPYFSVIVTGAFGLLAFLNVSQSGSKVFNWFILFTTVTGLAAWAVICLSYIRFHAALKYHKIDRNTLPYRSPLQPYSAWFGFVMCIIIIIFNGFTDFSPFDPISFVSSYGNIPIFFGLFFGYKFIKKTKIVPLSEVDFTMTKGYEIAGKDELTKDTLLERIMNILM</sequence>